<dbReference type="Proteomes" id="UP000295735">
    <property type="component" value="Unassembled WGS sequence"/>
</dbReference>
<evidence type="ECO:0000256" key="1">
    <source>
        <dbReference type="SAM" id="Coils"/>
    </source>
</evidence>
<keyword evidence="3" id="KW-1185">Reference proteome</keyword>
<feature type="coiled-coil region" evidence="1">
    <location>
        <begin position="120"/>
        <end position="161"/>
    </location>
</feature>
<keyword evidence="1" id="KW-0175">Coiled coil</keyword>
<sequence>MGIFFNRATQSDNELAASNKVKQKVKPKQSTVKNTILSEPDAKYMKETSKALQILFNQERDFHQSISLEQELRDVKDYLESPNEQDFLEVIDRERELELLKRFNKPKAFNVPSEMLPTLKSNLQIEREQLDKTITKNEQRLKQTRKQIDELIATEKQLADETSEQYAYMNMAETMEKFLQSPDDAYEWGMSETNQNGQAVKKQSWLKRYLYMVGYPLIFVDNTEQYFKTNSEKGGRA</sequence>
<proteinExistence type="predicted"/>
<evidence type="ECO:0000313" key="3">
    <source>
        <dbReference type="Proteomes" id="UP000295735"/>
    </source>
</evidence>
<evidence type="ECO:0000313" key="2">
    <source>
        <dbReference type="EMBL" id="KAA1042484.1"/>
    </source>
</evidence>
<organism evidence="2 3">
    <name type="scientific">Macrococcus equipercicus</name>
    <dbReference type="NCBI Taxonomy" id="69967"/>
    <lineage>
        <taxon>Bacteria</taxon>
        <taxon>Bacillati</taxon>
        <taxon>Bacillota</taxon>
        <taxon>Bacilli</taxon>
        <taxon>Bacillales</taxon>
        <taxon>Staphylococcaceae</taxon>
        <taxon>Macrococcus</taxon>
    </lineage>
</organism>
<dbReference type="RefSeq" id="WP_149458035.1">
    <property type="nucleotide sequence ID" value="NZ_SCWC02000001.1"/>
</dbReference>
<reference evidence="2 3" key="1">
    <citation type="submission" date="2019-09" db="EMBL/GenBank/DDBJ databases">
        <authorList>
            <person name="Mazhar S."/>
            <person name="Altermann E."/>
            <person name="Hill C."/>
            <person name="Mcauliffe O."/>
        </authorList>
    </citation>
    <scope>NUCLEOTIDE SEQUENCE [LARGE SCALE GENOMIC DNA]</scope>
    <source>
        <strain evidence="2 3">ATCC 51831</strain>
    </source>
</reference>
<gene>
    <name evidence="2" type="ORF">ERX35_000970</name>
</gene>
<comment type="caution">
    <text evidence="2">The sequence shown here is derived from an EMBL/GenBank/DDBJ whole genome shotgun (WGS) entry which is preliminary data.</text>
</comment>
<accession>A0ABQ6RBE3</accession>
<dbReference type="EMBL" id="SCWC02000001">
    <property type="protein sequence ID" value="KAA1042484.1"/>
    <property type="molecule type" value="Genomic_DNA"/>
</dbReference>
<protein>
    <submittedName>
        <fullName evidence="2">Uncharacterized protein</fullName>
    </submittedName>
</protein>
<name>A0ABQ6RBE3_9STAP</name>